<protein>
    <submittedName>
        <fullName evidence="1">Uncharacterized protein</fullName>
    </submittedName>
</protein>
<sequence length="66" mass="7005">MAAGWLLQGGCKIKEGKVSVLFVASVRRTLSLSVVSSLSLRWSVLFVGASSQRQSVVGYNSAYGIV</sequence>
<evidence type="ECO:0000313" key="1">
    <source>
        <dbReference type="EMBL" id="KAI1697600.1"/>
    </source>
</evidence>
<keyword evidence="2" id="KW-1185">Reference proteome</keyword>
<name>A0AAD4MKA9_9BILA</name>
<gene>
    <name evidence="1" type="ORF">DdX_18403</name>
</gene>
<dbReference type="AlphaFoldDB" id="A0AAD4MKA9"/>
<reference evidence="1" key="1">
    <citation type="submission" date="2022-01" db="EMBL/GenBank/DDBJ databases">
        <title>Genome Sequence Resource for Two Populations of Ditylenchus destructor, the Migratory Endoparasitic Phytonematode.</title>
        <authorList>
            <person name="Zhang H."/>
            <person name="Lin R."/>
            <person name="Xie B."/>
        </authorList>
    </citation>
    <scope>NUCLEOTIDE SEQUENCE</scope>
    <source>
        <strain evidence="1">BazhouSP</strain>
    </source>
</reference>
<dbReference type="EMBL" id="JAKKPZ010000260">
    <property type="protein sequence ID" value="KAI1697600.1"/>
    <property type="molecule type" value="Genomic_DNA"/>
</dbReference>
<organism evidence="1 2">
    <name type="scientific">Ditylenchus destructor</name>
    <dbReference type="NCBI Taxonomy" id="166010"/>
    <lineage>
        <taxon>Eukaryota</taxon>
        <taxon>Metazoa</taxon>
        <taxon>Ecdysozoa</taxon>
        <taxon>Nematoda</taxon>
        <taxon>Chromadorea</taxon>
        <taxon>Rhabditida</taxon>
        <taxon>Tylenchina</taxon>
        <taxon>Tylenchomorpha</taxon>
        <taxon>Sphaerularioidea</taxon>
        <taxon>Anguinidae</taxon>
        <taxon>Anguininae</taxon>
        <taxon>Ditylenchus</taxon>
    </lineage>
</organism>
<evidence type="ECO:0000313" key="2">
    <source>
        <dbReference type="Proteomes" id="UP001201812"/>
    </source>
</evidence>
<proteinExistence type="predicted"/>
<accession>A0AAD4MKA9</accession>
<dbReference type="Proteomes" id="UP001201812">
    <property type="component" value="Unassembled WGS sequence"/>
</dbReference>
<comment type="caution">
    <text evidence="1">The sequence shown here is derived from an EMBL/GenBank/DDBJ whole genome shotgun (WGS) entry which is preliminary data.</text>
</comment>